<dbReference type="InterPro" id="IPR027417">
    <property type="entry name" value="P-loop_NTPase"/>
</dbReference>
<dbReference type="GO" id="GO:0005524">
    <property type="term" value="F:ATP binding"/>
    <property type="evidence" value="ECO:0007669"/>
    <property type="project" value="UniProtKB-KW"/>
</dbReference>
<organism evidence="15 16">
    <name type="scientific">Maribacter vaceletii</name>
    <dbReference type="NCBI Taxonomy" id="1206816"/>
    <lineage>
        <taxon>Bacteria</taxon>
        <taxon>Pseudomonadati</taxon>
        <taxon>Bacteroidota</taxon>
        <taxon>Flavobacteriia</taxon>
        <taxon>Flavobacteriales</taxon>
        <taxon>Flavobacteriaceae</taxon>
        <taxon>Maribacter</taxon>
    </lineage>
</organism>
<accession>A0A495E8D5</accession>
<dbReference type="GO" id="GO:0043590">
    <property type="term" value="C:bacterial nucleoid"/>
    <property type="evidence" value="ECO:0007669"/>
    <property type="project" value="TreeGrafter"/>
</dbReference>
<evidence type="ECO:0000256" key="3">
    <source>
        <dbReference type="ARBA" id="ARBA00022741"/>
    </source>
</evidence>
<name>A0A495E8D5_9FLAO</name>
<dbReference type="FunFam" id="3.40.50.300:FF:001389">
    <property type="entry name" value="ATP-dependent DNA helicase RecQ"/>
    <property type="match status" value="1"/>
</dbReference>
<dbReference type="Gene3D" id="1.10.10.10">
    <property type="entry name" value="Winged helix-like DNA-binding domain superfamily/Winged helix DNA-binding domain"/>
    <property type="match status" value="1"/>
</dbReference>
<dbReference type="EC" id="5.6.2.4" evidence="10"/>
<dbReference type="GO" id="GO:0030894">
    <property type="term" value="C:replisome"/>
    <property type="evidence" value="ECO:0007669"/>
    <property type="project" value="TreeGrafter"/>
</dbReference>
<evidence type="ECO:0000259" key="13">
    <source>
        <dbReference type="PROSITE" id="PS51192"/>
    </source>
</evidence>
<dbReference type="Proteomes" id="UP000269412">
    <property type="component" value="Unassembled WGS sequence"/>
</dbReference>
<dbReference type="Pfam" id="PF00270">
    <property type="entry name" value="DEAD"/>
    <property type="match status" value="1"/>
</dbReference>
<dbReference type="GO" id="GO:0003677">
    <property type="term" value="F:DNA binding"/>
    <property type="evidence" value="ECO:0007669"/>
    <property type="project" value="UniProtKB-KW"/>
</dbReference>
<keyword evidence="4" id="KW-0378">Hydrolase</keyword>
<keyword evidence="5 15" id="KW-0347">Helicase</keyword>
<dbReference type="AlphaFoldDB" id="A0A495E8D5"/>
<protein>
    <recommendedName>
        <fullName evidence="11">ATP-dependent DNA helicase RecQ</fullName>
        <ecNumber evidence="10">5.6.2.4</ecNumber>
    </recommendedName>
    <alternativeName>
        <fullName evidence="12">DNA 3'-5' helicase RecQ</fullName>
    </alternativeName>
</protein>
<comment type="similarity">
    <text evidence="1">Belongs to the helicase family. RecQ subfamily.</text>
</comment>
<sequence length="632" mass="72219">MLTNPKDLLEKYWGFTTFRGSQEKIINAVLNGKDVLALLPTGGGKSLCFQLPALALDGICIVVSPLVALIQNQVDSLQKKGIKAIALTGGIPFNEVNNLLDNCLYGNYKFLYLSPERLKQEIVATRIQQMNVNLLVIDEAHCISQWGHDFRPAYLECANLKTLAPNIPMIALTATATKQVVKDIEVNLKYKDSLFIKDSFYRSNLAYKVLWDENKKGRLKQLFSGEIKSGIVYARNRKNTIEIANFLNANNFSATFFHGGLSKKEKEKKLDSWLANKTNIMVATNAFGMGIDKPDVRLVVHFQIPDCIENYFQEAGRAGRDNEFSEIVLITNKTDEERLKKQFLSVLPDVKTLKIIYRKLSNFFQISYGEGHTIKQQLNFNEFCTRYSLNPLLTYNSLKILDQNSVISLSEAHHIKTTIQFITTKEQLLNYLEKNESIALITQVILRTYGGIFEFETKIDTYLLAKKTGQKEELIISILKQLEKAEIITYKGKHSDLEITYLIPREDDHTINRFANKVVERNTIKKNQIKDMLSFINNNTSCRSKLLLKYFGEDKKEDCGICDVCIANNTKPDFKKISKDILQLVHSKGFSSREIIQLLPYSETNLIYTLQQLLEKGYLIINSKNEYEISQK</sequence>
<dbReference type="PANTHER" id="PTHR13710">
    <property type="entry name" value="DNA HELICASE RECQ FAMILY MEMBER"/>
    <property type="match status" value="1"/>
</dbReference>
<dbReference type="GO" id="GO:0006281">
    <property type="term" value="P:DNA repair"/>
    <property type="evidence" value="ECO:0007669"/>
    <property type="project" value="TreeGrafter"/>
</dbReference>
<keyword evidence="2" id="KW-0479">Metal-binding</keyword>
<feature type="domain" description="Helicase C-terminal" evidence="14">
    <location>
        <begin position="218"/>
        <end position="361"/>
    </location>
</feature>
<evidence type="ECO:0000259" key="14">
    <source>
        <dbReference type="PROSITE" id="PS51194"/>
    </source>
</evidence>
<dbReference type="InterPro" id="IPR032284">
    <property type="entry name" value="RecQ_Zn-bd"/>
</dbReference>
<dbReference type="GO" id="GO:0009378">
    <property type="term" value="F:four-way junction helicase activity"/>
    <property type="evidence" value="ECO:0007669"/>
    <property type="project" value="TreeGrafter"/>
</dbReference>
<evidence type="ECO:0000256" key="12">
    <source>
        <dbReference type="ARBA" id="ARBA00044550"/>
    </source>
</evidence>
<dbReference type="PROSITE" id="PS51194">
    <property type="entry name" value="HELICASE_CTER"/>
    <property type="match status" value="1"/>
</dbReference>
<evidence type="ECO:0000256" key="10">
    <source>
        <dbReference type="ARBA" id="ARBA00034808"/>
    </source>
</evidence>
<dbReference type="GO" id="GO:0046872">
    <property type="term" value="F:metal ion binding"/>
    <property type="evidence" value="ECO:0007669"/>
    <property type="project" value="UniProtKB-KW"/>
</dbReference>
<evidence type="ECO:0000256" key="2">
    <source>
        <dbReference type="ARBA" id="ARBA00022723"/>
    </source>
</evidence>
<dbReference type="NCBIfam" id="TIGR00614">
    <property type="entry name" value="recQ_fam"/>
    <property type="match status" value="1"/>
</dbReference>
<dbReference type="Gene3D" id="3.40.50.300">
    <property type="entry name" value="P-loop containing nucleotide triphosphate hydrolases"/>
    <property type="match status" value="2"/>
</dbReference>
<dbReference type="PROSITE" id="PS51192">
    <property type="entry name" value="HELICASE_ATP_BIND_1"/>
    <property type="match status" value="1"/>
</dbReference>
<dbReference type="RefSeq" id="WP_121065914.1">
    <property type="nucleotide sequence ID" value="NZ_RBIQ01000008.1"/>
</dbReference>
<keyword evidence="16" id="KW-1185">Reference proteome</keyword>
<keyword evidence="7" id="KW-0238">DNA-binding</keyword>
<dbReference type="GO" id="GO:0005737">
    <property type="term" value="C:cytoplasm"/>
    <property type="evidence" value="ECO:0007669"/>
    <property type="project" value="TreeGrafter"/>
</dbReference>
<dbReference type="SMART" id="SM00487">
    <property type="entry name" value="DEXDc"/>
    <property type="match status" value="1"/>
</dbReference>
<dbReference type="InterPro" id="IPR001650">
    <property type="entry name" value="Helicase_C-like"/>
</dbReference>
<dbReference type="SMART" id="SM00490">
    <property type="entry name" value="HELICc"/>
    <property type="match status" value="1"/>
</dbReference>
<dbReference type="OrthoDB" id="9763310at2"/>
<dbReference type="InterPro" id="IPR011545">
    <property type="entry name" value="DEAD/DEAH_box_helicase_dom"/>
</dbReference>
<keyword evidence="3" id="KW-0547">Nucleotide-binding</keyword>
<dbReference type="Pfam" id="PF16124">
    <property type="entry name" value="RecQ_Zn_bind"/>
    <property type="match status" value="1"/>
</dbReference>
<dbReference type="InterPro" id="IPR014001">
    <property type="entry name" value="Helicase_ATP-bd"/>
</dbReference>
<dbReference type="GO" id="GO:0006310">
    <property type="term" value="P:DNA recombination"/>
    <property type="evidence" value="ECO:0007669"/>
    <property type="project" value="InterPro"/>
</dbReference>
<evidence type="ECO:0000313" key="15">
    <source>
        <dbReference type="EMBL" id="RKR12839.1"/>
    </source>
</evidence>
<proteinExistence type="inferred from homology"/>
<feature type="domain" description="Helicase ATP-binding" evidence="13">
    <location>
        <begin position="26"/>
        <end position="194"/>
    </location>
</feature>
<evidence type="ECO:0000256" key="8">
    <source>
        <dbReference type="ARBA" id="ARBA00023235"/>
    </source>
</evidence>
<reference evidence="15 16" key="1">
    <citation type="submission" date="2018-10" db="EMBL/GenBank/DDBJ databases">
        <title>Genomic Encyclopedia of Archaeal and Bacterial Type Strains, Phase II (KMG-II): from individual species to whole genera.</title>
        <authorList>
            <person name="Goeker M."/>
        </authorList>
    </citation>
    <scope>NUCLEOTIDE SEQUENCE [LARGE SCALE GENOMIC DNA]</scope>
    <source>
        <strain evidence="15 16">DSM 25230</strain>
    </source>
</reference>
<evidence type="ECO:0000256" key="7">
    <source>
        <dbReference type="ARBA" id="ARBA00023125"/>
    </source>
</evidence>
<evidence type="ECO:0000256" key="11">
    <source>
        <dbReference type="ARBA" id="ARBA00044535"/>
    </source>
</evidence>
<dbReference type="InterPro" id="IPR036388">
    <property type="entry name" value="WH-like_DNA-bd_sf"/>
</dbReference>
<comment type="catalytic activity">
    <reaction evidence="9">
        <text>Couples ATP hydrolysis with the unwinding of duplex DNA by translocating in the 3'-5' direction.</text>
        <dbReference type="EC" id="5.6.2.4"/>
    </reaction>
</comment>
<dbReference type="InterPro" id="IPR004589">
    <property type="entry name" value="DNA_helicase_ATP-dep_RecQ"/>
</dbReference>
<evidence type="ECO:0000256" key="4">
    <source>
        <dbReference type="ARBA" id="ARBA00022801"/>
    </source>
</evidence>
<evidence type="ECO:0000256" key="1">
    <source>
        <dbReference type="ARBA" id="ARBA00005446"/>
    </source>
</evidence>
<dbReference type="PANTHER" id="PTHR13710:SF105">
    <property type="entry name" value="ATP-DEPENDENT DNA HELICASE Q1"/>
    <property type="match status" value="1"/>
</dbReference>
<gene>
    <name evidence="15" type="ORF">CLV91_1548</name>
</gene>
<dbReference type="GO" id="GO:0043138">
    <property type="term" value="F:3'-5' DNA helicase activity"/>
    <property type="evidence" value="ECO:0007669"/>
    <property type="project" value="UniProtKB-EC"/>
</dbReference>
<evidence type="ECO:0000256" key="5">
    <source>
        <dbReference type="ARBA" id="ARBA00022806"/>
    </source>
</evidence>
<dbReference type="Pfam" id="PF00271">
    <property type="entry name" value="Helicase_C"/>
    <property type="match status" value="1"/>
</dbReference>
<dbReference type="SUPFAM" id="SSF52540">
    <property type="entry name" value="P-loop containing nucleoside triphosphate hydrolases"/>
    <property type="match status" value="1"/>
</dbReference>
<dbReference type="EMBL" id="RBIQ01000008">
    <property type="protein sequence ID" value="RKR12839.1"/>
    <property type="molecule type" value="Genomic_DNA"/>
</dbReference>
<evidence type="ECO:0000313" key="16">
    <source>
        <dbReference type="Proteomes" id="UP000269412"/>
    </source>
</evidence>
<comment type="caution">
    <text evidence="15">The sequence shown here is derived from an EMBL/GenBank/DDBJ whole genome shotgun (WGS) entry which is preliminary data.</text>
</comment>
<evidence type="ECO:0000256" key="6">
    <source>
        <dbReference type="ARBA" id="ARBA00022840"/>
    </source>
</evidence>
<dbReference type="GO" id="GO:0016787">
    <property type="term" value="F:hydrolase activity"/>
    <property type="evidence" value="ECO:0007669"/>
    <property type="project" value="UniProtKB-KW"/>
</dbReference>
<evidence type="ECO:0000256" key="9">
    <source>
        <dbReference type="ARBA" id="ARBA00034617"/>
    </source>
</evidence>
<keyword evidence="8" id="KW-0413">Isomerase</keyword>
<keyword evidence="6" id="KW-0067">ATP-binding</keyword>
<dbReference type="CDD" id="cd17920">
    <property type="entry name" value="DEXHc_RecQ"/>
    <property type="match status" value="1"/>
</dbReference>